<name>A0A3P7P9F1_DIBLA</name>
<protein>
    <submittedName>
        <fullName evidence="2">Uncharacterized protein</fullName>
    </submittedName>
</protein>
<dbReference type="EMBL" id="UYRU01066777">
    <property type="protein sequence ID" value="VDN16702.1"/>
    <property type="molecule type" value="Genomic_DNA"/>
</dbReference>
<reference evidence="2 3" key="1">
    <citation type="submission" date="2018-11" db="EMBL/GenBank/DDBJ databases">
        <authorList>
            <consortium name="Pathogen Informatics"/>
        </authorList>
    </citation>
    <scope>NUCLEOTIDE SEQUENCE [LARGE SCALE GENOMIC DNA]</scope>
</reference>
<feature type="region of interest" description="Disordered" evidence="1">
    <location>
        <begin position="242"/>
        <end position="279"/>
    </location>
</feature>
<organism evidence="2 3">
    <name type="scientific">Dibothriocephalus latus</name>
    <name type="common">Fish tapeworm</name>
    <name type="synonym">Diphyllobothrium latum</name>
    <dbReference type="NCBI Taxonomy" id="60516"/>
    <lineage>
        <taxon>Eukaryota</taxon>
        <taxon>Metazoa</taxon>
        <taxon>Spiralia</taxon>
        <taxon>Lophotrochozoa</taxon>
        <taxon>Platyhelminthes</taxon>
        <taxon>Cestoda</taxon>
        <taxon>Eucestoda</taxon>
        <taxon>Diphyllobothriidea</taxon>
        <taxon>Diphyllobothriidae</taxon>
        <taxon>Dibothriocephalus</taxon>
    </lineage>
</organism>
<dbReference type="AlphaFoldDB" id="A0A3P7P9F1"/>
<evidence type="ECO:0000313" key="3">
    <source>
        <dbReference type="Proteomes" id="UP000281553"/>
    </source>
</evidence>
<keyword evidence="3" id="KW-1185">Reference proteome</keyword>
<gene>
    <name evidence="2" type="ORF">DILT_LOCUS12533</name>
</gene>
<proteinExistence type="predicted"/>
<sequence length="279" mass="31004">MPDVCILFKRQTSHPYNSPTHICRKSKDPKRGEVCDVATGCGSGPLVGDNRRTLPSRPMAFSPDAQSRTLFDFPDRQQQQSQQLLKCSTLAYPHSGVFGSRFQSEVSFNVPKILDCNDYLEKPKFYTEYYQMGMSPTSQNQQNNRLPPPNATFRPISYITRDILTPVTVLVSIQSLTSKVPAHEILSNGNTYHSAGVKQPITSSNERPPMVLGGVQSLCPRDRCVAEAAGIPLYFQQDGRLDPHHYQKNSGMSESDVLGPAPHVRDSRRSVTKSYASGL</sequence>
<dbReference type="Proteomes" id="UP000281553">
    <property type="component" value="Unassembled WGS sequence"/>
</dbReference>
<accession>A0A3P7P9F1</accession>
<evidence type="ECO:0000256" key="1">
    <source>
        <dbReference type="SAM" id="MobiDB-lite"/>
    </source>
</evidence>
<evidence type="ECO:0000313" key="2">
    <source>
        <dbReference type="EMBL" id="VDN16702.1"/>
    </source>
</evidence>